<accession>A0A5M9JTF4</accession>
<evidence type="ECO:0000313" key="3">
    <source>
        <dbReference type="Proteomes" id="UP000322873"/>
    </source>
</evidence>
<feature type="compositionally biased region" description="Polar residues" evidence="1">
    <location>
        <begin position="79"/>
        <end position="97"/>
    </location>
</feature>
<evidence type="ECO:0008006" key="4">
    <source>
        <dbReference type="Google" id="ProtNLM"/>
    </source>
</evidence>
<feature type="compositionally biased region" description="Low complexity" evidence="1">
    <location>
        <begin position="21"/>
        <end position="33"/>
    </location>
</feature>
<feature type="compositionally biased region" description="Basic and acidic residues" evidence="1">
    <location>
        <begin position="392"/>
        <end position="401"/>
    </location>
</feature>
<comment type="caution">
    <text evidence="2">The sequence shown here is derived from an EMBL/GenBank/DDBJ whole genome shotgun (WGS) entry which is preliminary data.</text>
</comment>
<sequence length="597" mass="65910">MTETSRLRTDSPSESLSPVITKSTTSPNTTQPSSDDKFSQDQTPVDSHIMEQDHTGVSEEHGGGGFDPNGHYQHAYMSISESATGNSKVQSQQSIVSDPQGAPAGQSIRCNGNQYQNGDGEVRRSKRNFQKNGDNGNAAQDNVISRVRMDMGYPGPFQGNSDEKNFDTMDPMEMAHRGHGSLSVFDSTFENRNFRGIAGKYQQEQHDGRNERHVLGRHQLGIDSGNDFGIFDVHHENEGRIPRQSQRVALGAGLREPRFSVATTAPTVKGRIVKQTSRRGDPQFIDAGTNEDAEFESSDIQYSSMDDEEHDDYAEYPQAVSPEYDTSMVEVEEYDEDQTERIFVPEPSFRRPNRVEKNRSGVSQPTGARPIPNITLPKGADRSHPAAARRNKNSDNSRIHFDTSSQNLAPSRYSGAVMPWGVNQQPVLVDQETVSDAHLKKRGLTRPPPGKKVVKRSYGANDPENVAIVNMKENDKLSFAEIAEALNLRRVECGRAPSLTVCGVNGRYNRTAPILFAARGMNFVPLSDRKKASGAKAHGSSTSRAGWTVEAENRLVEIVKQVEAVKWTQVSKLLNADLYNGQVIHDAAHCAKRYAAL</sequence>
<dbReference type="OrthoDB" id="3438274at2759"/>
<feature type="region of interest" description="Disordered" evidence="1">
    <location>
        <begin position="1"/>
        <end position="120"/>
    </location>
</feature>
<proteinExistence type="predicted"/>
<feature type="compositionally biased region" description="Polar residues" evidence="1">
    <location>
        <begin position="108"/>
        <end position="117"/>
    </location>
</feature>
<protein>
    <recommendedName>
        <fullName evidence="4">Myb-like domain-containing protein</fullName>
    </recommendedName>
</protein>
<keyword evidence="3" id="KW-1185">Reference proteome</keyword>
<dbReference type="VEuPathDB" id="FungiDB:MFRU_076g00130"/>
<feature type="compositionally biased region" description="Basic and acidic residues" evidence="1">
    <location>
        <begin position="1"/>
        <end position="11"/>
    </location>
</feature>
<organism evidence="2 3">
    <name type="scientific">Monilinia fructicola</name>
    <name type="common">Brown rot fungus</name>
    <name type="synonym">Ciboria fructicola</name>
    <dbReference type="NCBI Taxonomy" id="38448"/>
    <lineage>
        <taxon>Eukaryota</taxon>
        <taxon>Fungi</taxon>
        <taxon>Dikarya</taxon>
        <taxon>Ascomycota</taxon>
        <taxon>Pezizomycotina</taxon>
        <taxon>Leotiomycetes</taxon>
        <taxon>Helotiales</taxon>
        <taxon>Sclerotiniaceae</taxon>
        <taxon>Monilinia</taxon>
    </lineage>
</organism>
<dbReference type="EMBL" id="VICG01000005">
    <property type="protein sequence ID" value="KAA8571900.1"/>
    <property type="molecule type" value="Genomic_DNA"/>
</dbReference>
<name>A0A5M9JTF4_MONFR</name>
<evidence type="ECO:0000313" key="2">
    <source>
        <dbReference type="EMBL" id="KAA8571900.1"/>
    </source>
</evidence>
<feature type="region of interest" description="Disordered" evidence="1">
    <location>
        <begin position="351"/>
        <end position="407"/>
    </location>
</feature>
<gene>
    <name evidence="2" type="ORF">EYC84_001851</name>
</gene>
<evidence type="ECO:0000256" key="1">
    <source>
        <dbReference type="SAM" id="MobiDB-lite"/>
    </source>
</evidence>
<feature type="compositionally biased region" description="Basic and acidic residues" evidence="1">
    <location>
        <begin position="48"/>
        <end position="62"/>
    </location>
</feature>
<reference evidence="2 3" key="1">
    <citation type="submission" date="2019-06" db="EMBL/GenBank/DDBJ databases">
        <title>Genome Sequence of the Brown Rot Fungal Pathogen Monilinia fructicola.</title>
        <authorList>
            <person name="De Miccolis Angelini R.M."/>
            <person name="Landi L."/>
            <person name="Abate D."/>
            <person name="Pollastro S."/>
            <person name="Romanazzi G."/>
            <person name="Faretra F."/>
        </authorList>
    </citation>
    <scope>NUCLEOTIDE SEQUENCE [LARGE SCALE GENOMIC DNA]</scope>
    <source>
        <strain evidence="2 3">Mfrc123</strain>
    </source>
</reference>
<dbReference type="AlphaFoldDB" id="A0A5M9JTF4"/>
<dbReference type="Proteomes" id="UP000322873">
    <property type="component" value="Unassembled WGS sequence"/>
</dbReference>